<evidence type="ECO:0000313" key="3">
    <source>
        <dbReference type="EMBL" id="PIP86876.1"/>
    </source>
</evidence>
<evidence type="ECO:0000256" key="1">
    <source>
        <dbReference type="ARBA" id="ARBA00022679"/>
    </source>
</evidence>
<name>A0A2H0DXH6_9BACT</name>
<dbReference type="InterPro" id="IPR001296">
    <property type="entry name" value="Glyco_trans_1"/>
</dbReference>
<evidence type="ECO:0000259" key="2">
    <source>
        <dbReference type="Pfam" id="PF00534"/>
    </source>
</evidence>
<dbReference type="PANTHER" id="PTHR46401">
    <property type="entry name" value="GLYCOSYLTRANSFERASE WBBK-RELATED"/>
    <property type="match status" value="1"/>
</dbReference>
<accession>A0A2H0DXH6</accession>
<dbReference type="Pfam" id="PF00534">
    <property type="entry name" value="Glycos_transf_1"/>
    <property type="match status" value="1"/>
</dbReference>
<dbReference type="CDD" id="cd03801">
    <property type="entry name" value="GT4_PimA-like"/>
    <property type="match status" value="1"/>
</dbReference>
<reference evidence="3 4" key="1">
    <citation type="submission" date="2017-09" db="EMBL/GenBank/DDBJ databases">
        <title>Depth-based differentiation of microbial function through sediment-hosted aquifers and enrichment of novel symbionts in the deep terrestrial subsurface.</title>
        <authorList>
            <person name="Probst A.J."/>
            <person name="Ladd B."/>
            <person name="Jarett J.K."/>
            <person name="Geller-Mcgrath D.E."/>
            <person name="Sieber C.M."/>
            <person name="Emerson J.B."/>
            <person name="Anantharaman K."/>
            <person name="Thomas B.C."/>
            <person name="Malmstrom R."/>
            <person name="Stieglmeier M."/>
            <person name="Klingl A."/>
            <person name="Woyke T."/>
            <person name="Ryan C.M."/>
            <person name="Banfield J.F."/>
        </authorList>
    </citation>
    <scope>NUCLEOTIDE SEQUENCE [LARGE SCALE GENOMIC DNA]</scope>
    <source>
        <strain evidence="3">CG22_combo_CG10-13_8_21_14_all_36_13</strain>
    </source>
</reference>
<protein>
    <recommendedName>
        <fullName evidence="2">Glycosyl transferase family 1 domain-containing protein</fullName>
    </recommendedName>
</protein>
<dbReference type="PANTHER" id="PTHR46401:SF2">
    <property type="entry name" value="GLYCOSYLTRANSFERASE WBBK-RELATED"/>
    <property type="match status" value="1"/>
</dbReference>
<dbReference type="GO" id="GO:0016757">
    <property type="term" value="F:glycosyltransferase activity"/>
    <property type="evidence" value="ECO:0007669"/>
    <property type="project" value="InterPro"/>
</dbReference>
<proteinExistence type="predicted"/>
<comment type="caution">
    <text evidence="3">The sequence shown here is derived from an EMBL/GenBank/DDBJ whole genome shotgun (WGS) entry which is preliminary data.</text>
</comment>
<dbReference type="EMBL" id="PCTT01000044">
    <property type="protein sequence ID" value="PIP86876.1"/>
    <property type="molecule type" value="Genomic_DNA"/>
</dbReference>
<dbReference type="AlphaFoldDB" id="A0A2H0DXH6"/>
<feature type="domain" description="Glycosyl transferase family 1" evidence="2">
    <location>
        <begin position="166"/>
        <end position="317"/>
    </location>
</feature>
<gene>
    <name evidence="3" type="ORF">COW81_03370</name>
</gene>
<keyword evidence="1" id="KW-0808">Transferase</keyword>
<dbReference type="SUPFAM" id="SSF53756">
    <property type="entry name" value="UDP-Glycosyltransferase/glycogen phosphorylase"/>
    <property type="match status" value="1"/>
</dbReference>
<evidence type="ECO:0000313" key="4">
    <source>
        <dbReference type="Proteomes" id="UP000231143"/>
    </source>
</evidence>
<dbReference type="Gene3D" id="3.40.50.2000">
    <property type="entry name" value="Glycogen Phosphorylase B"/>
    <property type="match status" value="1"/>
</dbReference>
<sequence length="350" mass="40442">MRLLIITQKMDRNDPILGFFHRWVEEFAKHTEKLTVICLEKGECDLPKNVQVYSLGKEEGVSRLEYIYRFYKYIFKFRNDYDSVFVHMNQVYVILGGIFWRIMGKRISLWYTHKSVTTSLRIAEKLVHVIFSASGASFKIKTNKLHVMGHGIDVGSLACDHREPLKERLKILVVGRISEIKGAKYIVEACRILKEKGILFEVSFIGDPITKPDYIYLDQTKELINKYSLEDEISFDGSFPNHKIKEKYCRADITINPLPTGGVDKVVIEAMACGVVPFTSNEAFVEYFGEYSDLLHFKFGDSTELANKIINFMKQDNVNDIRQFLINTTKAKFNVSILIKNIVDILSYKK</sequence>
<organism evidence="3 4">
    <name type="scientific">Candidatus Campbellbacteria bacterium CG22_combo_CG10-13_8_21_14_all_36_13</name>
    <dbReference type="NCBI Taxonomy" id="1974529"/>
    <lineage>
        <taxon>Bacteria</taxon>
        <taxon>Candidatus Campbelliibacteriota</taxon>
    </lineage>
</organism>
<dbReference type="Proteomes" id="UP000231143">
    <property type="component" value="Unassembled WGS sequence"/>
</dbReference>